<gene>
    <name evidence="7" type="ORF">GRI97_00295</name>
</gene>
<protein>
    <recommendedName>
        <fullName evidence="3">17 kDa surface antigen</fullName>
    </recommendedName>
</protein>
<keyword evidence="5" id="KW-0732">Signal</keyword>
<evidence type="ECO:0000313" key="7">
    <source>
        <dbReference type="EMBL" id="MXO97425.1"/>
    </source>
</evidence>
<keyword evidence="8" id="KW-1185">Reference proteome</keyword>
<dbReference type="EMBL" id="WTYJ01000001">
    <property type="protein sequence ID" value="MXO97425.1"/>
    <property type="molecule type" value="Genomic_DNA"/>
</dbReference>
<evidence type="ECO:0000256" key="1">
    <source>
        <dbReference type="ARBA" id="ARBA00004459"/>
    </source>
</evidence>
<feature type="signal peptide" evidence="5">
    <location>
        <begin position="1"/>
        <end position="23"/>
    </location>
</feature>
<evidence type="ECO:0000313" key="8">
    <source>
        <dbReference type="Proteomes" id="UP000469430"/>
    </source>
</evidence>
<comment type="subcellular location">
    <subcellularLocation>
        <location evidence="1">Cell outer membrane</location>
        <topology evidence="1">Lipid-anchor</topology>
    </subcellularLocation>
</comment>
<feature type="chain" id="PRO_5026136709" description="17 kDa surface antigen" evidence="5">
    <location>
        <begin position="24"/>
        <end position="315"/>
    </location>
</feature>
<evidence type="ECO:0000259" key="6">
    <source>
        <dbReference type="Pfam" id="PF05433"/>
    </source>
</evidence>
<feature type="domain" description="Glycine zipper 2TM" evidence="6">
    <location>
        <begin position="165"/>
        <end position="205"/>
    </location>
</feature>
<dbReference type="RefSeq" id="WP_161389170.1">
    <property type="nucleotide sequence ID" value="NZ_JBHSCP010000001.1"/>
</dbReference>
<dbReference type="AlphaFoldDB" id="A0A6I4TMZ4"/>
<dbReference type="Proteomes" id="UP000469430">
    <property type="component" value="Unassembled WGS sequence"/>
</dbReference>
<accession>A0A6I4TMZ4</accession>
<evidence type="ECO:0000256" key="5">
    <source>
        <dbReference type="SAM" id="SignalP"/>
    </source>
</evidence>
<reference evidence="7 8" key="1">
    <citation type="submission" date="2019-12" db="EMBL/GenBank/DDBJ databases">
        <title>Genomic-based taxomic classification of the family Erythrobacteraceae.</title>
        <authorList>
            <person name="Xu L."/>
        </authorList>
    </citation>
    <scope>NUCLEOTIDE SEQUENCE [LARGE SCALE GENOMIC DNA]</scope>
    <source>
        <strain evidence="7 8">S36</strain>
    </source>
</reference>
<keyword evidence="4" id="KW-0449">Lipoprotein</keyword>
<organism evidence="7 8">
    <name type="scientific">Croceibacterium xixiisoli</name>
    <dbReference type="NCBI Taxonomy" id="1476466"/>
    <lineage>
        <taxon>Bacteria</taxon>
        <taxon>Pseudomonadati</taxon>
        <taxon>Pseudomonadota</taxon>
        <taxon>Alphaproteobacteria</taxon>
        <taxon>Sphingomonadales</taxon>
        <taxon>Erythrobacteraceae</taxon>
        <taxon>Croceibacterium</taxon>
    </lineage>
</organism>
<dbReference type="Pfam" id="PF05433">
    <property type="entry name" value="Rick_17kDa_Anti"/>
    <property type="match status" value="1"/>
</dbReference>
<comment type="similarity">
    <text evidence="2">Belongs to the rickettsiale 17 kDa surface antigen family.</text>
</comment>
<evidence type="ECO:0000256" key="2">
    <source>
        <dbReference type="ARBA" id="ARBA00008681"/>
    </source>
</evidence>
<comment type="caution">
    <text evidence="7">The sequence shown here is derived from an EMBL/GenBank/DDBJ whole genome shotgun (WGS) entry which is preliminary data.</text>
</comment>
<evidence type="ECO:0000256" key="3">
    <source>
        <dbReference type="ARBA" id="ARBA00015281"/>
    </source>
</evidence>
<dbReference type="OrthoDB" id="7410331at2"/>
<proteinExistence type="inferred from homology"/>
<evidence type="ECO:0000256" key="4">
    <source>
        <dbReference type="ARBA" id="ARBA00023288"/>
    </source>
</evidence>
<name>A0A6I4TMZ4_9SPHN</name>
<dbReference type="GO" id="GO:0009279">
    <property type="term" value="C:cell outer membrane"/>
    <property type="evidence" value="ECO:0007669"/>
    <property type="project" value="UniProtKB-SubCell"/>
</dbReference>
<sequence length="315" mass="34840">MTNRSLPLLTAASLLLAASPALANDPTPAPYPAETQAQAQDGEWVGEWNGSWDDRDSYRGVWTGSYVGADGEEYDAEYRGVFHGQRRFVSEDGQHELYREGDRRWRERAPRGARRLHGDVGYRNDGHGARYGYSPDARADWIDACRANYGDADYDNGRRSNGGVIGGVVGAVAGGVIGNRVGGRGNRLAGTAIGAGVGGVAGAVAGDAIDRGNRRRDDERRYDECEDYLYRYEQGAYSYGQPGYGHQAYGYGYGYPVMMVPVPITTTYRYSAPREYIVEDIEIVEEEVIEERPAARPAPRRTIRRVMPDKRVPIR</sequence>
<dbReference type="InterPro" id="IPR008816">
    <property type="entry name" value="Gly_zipper_2TM_dom"/>
</dbReference>